<dbReference type="SUPFAM" id="SSF47769">
    <property type="entry name" value="SAM/Pointed domain"/>
    <property type="match status" value="1"/>
</dbReference>
<sequence length="778" mass="85726">MDSLRFRRRAVPASLSTKGHQRFYPINTRANRPLSSAVTEFSDTDFEASDSDEESLRQSLNSLAYDSNTTLSTPELPTPDDVLRRQVYIHVDEAKPTMEGPRGPHLTSPRNSEFDSEPEPSTASIDLFLERSPLQSGFAKSIDTPNKFPFSPNTPRRFPFSPKTPKAFPTVHPDVSQVSEEEIRSWKPSQVAHWLHIAHFNDAVIERFLINDITGAVLLSLETDDLKELDIHSFGIRHNIMSSIKHLKATMGKDAAPLTDCQTSQGTSSAGRSSPERRSYVMSVSPNGEILSNHAFGQQMGTQITPAESVSIVGIEQVLPRPHRCSKGEECPTYKKRQRQIAQIKADFPGVVIQNGTIITGNPGNPETARNMLQRISNSEPSVVASSDVFGPNTGPKLSEAALQEVQKVDRQKAIEDFLKNQHIDEPYPKPAPPRLNTSDLSPVNQANGKTNMAAKLAMLPGLNIPDSTSPNTEDMTTAITTPNRASQTFGSPTAVQQYGPFTQLGSMHSGDYFQKYRVGTPASEMDVPITAIPDGPIPRDTSQSVPPDMQYGSLFPPYRDPIARSATARPRAPQVLRQVHEDKALTPIDNPADLIRSPRVQHHGYSASQSSQSSLISDPDVTHAGYMKKRKTTKLVAHHWDKKHFTLRGTSLDMHDTEEAAKRRSRALASIDVDDYAVACSSLATSSKLTAAFKRSILRGGKNLNSGRDNSAFAFSLIPASKENEKRALLGNGNKTHHFAVDTREARIDWMRELMLARALKKGKDSGEEIRVNGNLI</sequence>
<dbReference type="SUPFAM" id="SSF50729">
    <property type="entry name" value="PH domain-like"/>
    <property type="match status" value="1"/>
</dbReference>
<dbReference type="PROSITE" id="PS50003">
    <property type="entry name" value="PH_DOMAIN"/>
    <property type="match status" value="1"/>
</dbReference>
<protein>
    <recommendedName>
        <fullName evidence="6">SAM domain-containing protein</fullName>
    </recommendedName>
</protein>
<feature type="region of interest" description="Disordered" evidence="1">
    <location>
        <begin position="256"/>
        <end position="278"/>
    </location>
</feature>
<feature type="domain" description="PH" evidence="2">
    <location>
        <begin position="621"/>
        <end position="760"/>
    </location>
</feature>
<dbReference type="Pfam" id="PF07647">
    <property type="entry name" value="SAM_2"/>
    <property type="match status" value="1"/>
</dbReference>
<dbReference type="Proteomes" id="UP000191522">
    <property type="component" value="Unassembled WGS sequence"/>
</dbReference>
<feature type="compositionally biased region" description="Polar residues" evidence="1">
    <location>
        <begin position="260"/>
        <end position="272"/>
    </location>
</feature>
<dbReference type="PROSITE" id="PS50105">
    <property type="entry name" value="SAM_DOMAIN"/>
    <property type="match status" value="1"/>
</dbReference>
<dbReference type="EMBL" id="MDYL01000022">
    <property type="protein sequence ID" value="OQD70664.1"/>
    <property type="molecule type" value="Genomic_DNA"/>
</dbReference>
<evidence type="ECO:0008006" key="6">
    <source>
        <dbReference type="Google" id="ProtNLM"/>
    </source>
</evidence>
<feature type="domain" description="SAM" evidence="3">
    <location>
        <begin position="186"/>
        <end position="250"/>
    </location>
</feature>
<evidence type="ECO:0000313" key="4">
    <source>
        <dbReference type="EMBL" id="OQD70664.1"/>
    </source>
</evidence>
<comment type="caution">
    <text evidence="4">The sequence shown here is derived from an EMBL/GenBank/DDBJ whole genome shotgun (WGS) entry which is preliminary data.</text>
</comment>
<evidence type="ECO:0000259" key="3">
    <source>
        <dbReference type="PROSITE" id="PS50105"/>
    </source>
</evidence>
<name>A0A1V6P145_PENDC</name>
<organism evidence="4 5">
    <name type="scientific">Penicillium decumbens</name>
    <dbReference type="NCBI Taxonomy" id="69771"/>
    <lineage>
        <taxon>Eukaryota</taxon>
        <taxon>Fungi</taxon>
        <taxon>Dikarya</taxon>
        <taxon>Ascomycota</taxon>
        <taxon>Pezizomycotina</taxon>
        <taxon>Eurotiomycetes</taxon>
        <taxon>Eurotiomycetidae</taxon>
        <taxon>Eurotiales</taxon>
        <taxon>Aspergillaceae</taxon>
        <taxon>Penicillium</taxon>
    </lineage>
</organism>
<proteinExistence type="predicted"/>
<dbReference type="InterPro" id="IPR011993">
    <property type="entry name" value="PH-like_dom_sf"/>
</dbReference>
<dbReference type="SMART" id="SM00454">
    <property type="entry name" value="SAM"/>
    <property type="match status" value="1"/>
</dbReference>
<accession>A0A1V6P145</accession>
<keyword evidence="5" id="KW-1185">Reference proteome</keyword>
<feature type="region of interest" description="Disordered" evidence="1">
    <location>
        <begin position="95"/>
        <end position="121"/>
    </location>
</feature>
<dbReference type="InterPro" id="IPR001849">
    <property type="entry name" value="PH_domain"/>
</dbReference>
<reference evidence="5" key="1">
    <citation type="journal article" date="2017" name="Nat. Microbiol.">
        <title>Global analysis of biosynthetic gene clusters reveals vast potential of secondary metabolite production in Penicillium species.</title>
        <authorList>
            <person name="Nielsen J.C."/>
            <person name="Grijseels S."/>
            <person name="Prigent S."/>
            <person name="Ji B."/>
            <person name="Dainat J."/>
            <person name="Nielsen K.F."/>
            <person name="Frisvad J.C."/>
            <person name="Workman M."/>
            <person name="Nielsen J."/>
        </authorList>
    </citation>
    <scope>NUCLEOTIDE SEQUENCE [LARGE SCALE GENOMIC DNA]</scope>
    <source>
        <strain evidence="5">IBT 11843</strain>
    </source>
</reference>
<dbReference type="OrthoDB" id="422827at2759"/>
<dbReference type="InterPro" id="IPR013761">
    <property type="entry name" value="SAM/pointed_sf"/>
</dbReference>
<gene>
    <name evidence="4" type="ORF">PENDEC_c022G07151</name>
</gene>
<dbReference type="CDD" id="cd09535">
    <property type="entry name" value="SAM_BOI-like_fungal"/>
    <property type="match status" value="1"/>
</dbReference>
<evidence type="ECO:0000313" key="5">
    <source>
        <dbReference type="Proteomes" id="UP000191522"/>
    </source>
</evidence>
<evidence type="ECO:0000259" key="2">
    <source>
        <dbReference type="PROSITE" id="PS50003"/>
    </source>
</evidence>
<dbReference type="Gene3D" id="1.10.150.50">
    <property type="entry name" value="Transcription Factor, Ets-1"/>
    <property type="match status" value="1"/>
</dbReference>
<dbReference type="Gene3D" id="2.30.29.30">
    <property type="entry name" value="Pleckstrin-homology domain (PH domain)/Phosphotyrosine-binding domain (PTB)"/>
    <property type="match status" value="1"/>
</dbReference>
<dbReference type="InterPro" id="IPR001660">
    <property type="entry name" value="SAM"/>
</dbReference>
<feature type="region of interest" description="Disordered" evidence="1">
    <location>
        <begin position="138"/>
        <end position="166"/>
    </location>
</feature>
<dbReference type="AlphaFoldDB" id="A0A1V6P145"/>
<dbReference type="SMART" id="SM00233">
    <property type="entry name" value="PH"/>
    <property type="match status" value="1"/>
</dbReference>
<dbReference type="OMA" id="PPDMNYR"/>
<evidence type="ECO:0000256" key="1">
    <source>
        <dbReference type="SAM" id="MobiDB-lite"/>
    </source>
</evidence>